<sequence length="522" mass="57614">MKDMATKLEIELDDGERRVMKLIKQAHQEKSTIACVRIEYWGEEGGIIMSHEQFQDIFTCLGSFPNLQDAILHFTHDAPPLPVQALQQLIFCHVAQGGDDDDEEAYDEYDNGMATATRRLEYLSLHRVKLQGTLSEFAALGDCLKRNESLNKIHLSGCSSIVVTAEEDESSSTTTMDGQGMDWILEALGNMALLETVHLDAIDHLSASAFTAICQSQSIHKMELWNMADDLNRHGPAIAKALSTRQSQNHNTGGGLHELEISSNLQRPAGNAMIEMLHCNTTLDSIGLDLEYAEYGEPLSQVLLQQPACDNNNNNDPNNNNSNASLKTLHLRLVADEEEESAIEDPPQDHDDATNDGTEPDAEGVNDSDSDNETTTTSVETATLANAKMLLTALESNDTLEHLHMNFYHISPDDVQSTLIPCVEQLLQINFVLKDLTLRGRHDFTHLSDKARFGLRLNRAGRYELLLGGNNNNDGGLAPRTKWIDTIAAHQQEVDIVFYLLSTNPSLCCTAATTTTTATKAE</sequence>
<dbReference type="Proteomes" id="UP001153069">
    <property type="component" value="Unassembled WGS sequence"/>
</dbReference>
<feature type="region of interest" description="Disordered" evidence="1">
    <location>
        <begin position="336"/>
        <end position="378"/>
    </location>
</feature>
<comment type="caution">
    <text evidence="2">The sequence shown here is derived from an EMBL/GenBank/DDBJ whole genome shotgun (WGS) entry which is preliminary data.</text>
</comment>
<feature type="compositionally biased region" description="Acidic residues" evidence="1">
    <location>
        <begin position="358"/>
        <end position="372"/>
    </location>
</feature>
<name>A0A9N8DJD4_9STRA</name>
<dbReference type="AlphaFoldDB" id="A0A9N8DJD4"/>
<dbReference type="InterPro" id="IPR032675">
    <property type="entry name" value="LRR_dom_sf"/>
</dbReference>
<proteinExistence type="predicted"/>
<protein>
    <submittedName>
        <fullName evidence="2">Uncharacterized protein</fullName>
    </submittedName>
</protein>
<accession>A0A9N8DJD4</accession>
<dbReference type="SUPFAM" id="SSF52047">
    <property type="entry name" value="RNI-like"/>
    <property type="match status" value="1"/>
</dbReference>
<organism evidence="2 3">
    <name type="scientific">Seminavis robusta</name>
    <dbReference type="NCBI Taxonomy" id="568900"/>
    <lineage>
        <taxon>Eukaryota</taxon>
        <taxon>Sar</taxon>
        <taxon>Stramenopiles</taxon>
        <taxon>Ochrophyta</taxon>
        <taxon>Bacillariophyta</taxon>
        <taxon>Bacillariophyceae</taxon>
        <taxon>Bacillariophycidae</taxon>
        <taxon>Naviculales</taxon>
        <taxon>Naviculaceae</taxon>
        <taxon>Seminavis</taxon>
    </lineage>
</organism>
<dbReference type="EMBL" id="CAICTM010000175">
    <property type="protein sequence ID" value="CAB9503767.1"/>
    <property type="molecule type" value="Genomic_DNA"/>
</dbReference>
<evidence type="ECO:0000313" key="3">
    <source>
        <dbReference type="Proteomes" id="UP001153069"/>
    </source>
</evidence>
<dbReference type="Gene3D" id="3.80.10.10">
    <property type="entry name" value="Ribonuclease Inhibitor"/>
    <property type="match status" value="1"/>
</dbReference>
<evidence type="ECO:0000313" key="2">
    <source>
        <dbReference type="EMBL" id="CAB9503767.1"/>
    </source>
</evidence>
<evidence type="ECO:0000256" key="1">
    <source>
        <dbReference type="SAM" id="MobiDB-lite"/>
    </source>
</evidence>
<reference evidence="2" key="1">
    <citation type="submission" date="2020-06" db="EMBL/GenBank/DDBJ databases">
        <authorList>
            <consortium name="Plant Systems Biology data submission"/>
        </authorList>
    </citation>
    <scope>NUCLEOTIDE SEQUENCE</scope>
    <source>
        <strain evidence="2">D6</strain>
    </source>
</reference>
<gene>
    <name evidence="2" type="ORF">SEMRO_176_G077220.1</name>
</gene>
<keyword evidence="3" id="KW-1185">Reference proteome</keyword>